<organism evidence="6 7">
    <name type="scientific">Xanthomonas boreopolis</name>
    <dbReference type="NCBI Taxonomy" id="86183"/>
    <lineage>
        <taxon>Bacteria</taxon>
        <taxon>Pseudomonadati</taxon>
        <taxon>Pseudomonadota</taxon>
        <taxon>Gammaproteobacteria</taxon>
        <taxon>Lysobacterales</taxon>
        <taxon>Lysobacteraceae</taxon>
        <taxon>Xanthomonas</taxon>
    </lineage>
</organism>
<dbReference type="InterPro" id="IPR030374">
    <property type="entry name" value="PABS"/>
</dbReference>
<evidence type="ECO:0000256" key="1">
    <source>
        <dbReference type="ARBA" id="ARBA00007867"/>
    </source>
</evidence>
<dbReference type="InterPro" id="IPR029063">
    <property type="entry name" value="SAM-dependent_MTases_sf"/>
</dbReference>
<dbReference type="SUPFAM" id="SSF53335">
    <property type="entry name" value="S-adenosyl-L-methionine-dependent methyltransferases"/>
    <property type="match status" value="1"/>
</dbReference>
<dbReference type="PROSITE" id="PS51006">
    <property type="entry name" value="PABS_2"/>
    <property type="match status" value="1"/>
</dbReference>
<dbReference type="Proteomes" id="UP000623958">
    <property type="component" value="Unassembled WGS sequence"/>
</dbReference>
<evidence type="ECO:0000313" key="7">
    <source>
        <dbReference type="Proteomes" id="UP000623958"/>
    </source>
</evidence>
<reference evidence="6" key="2">
    <citation type="submission" date="2020-09" db="EMBL/GenBank/DDBJ databases">
        <authorList>
            <person name="Sun Q."/>
            <person name="Ohkuma M."/>
        </authorList>
    </citation>
    <scope>NUCLEOTIDE SEQUENCE</scope>
    <source>
        <strain evidence="6">JCM 13306</strain>
    </source>
</reference>
<keyword evidence="2 4" id="KW-0808">Transferase</keyword>
<feature type="active site" description="Proton acceptor" evidence="4">
    <location>
        <position position="136"/>
    </location>
</feature>
<evidence type="ECO:0000256" key="3">
    <source>
        <dbReference type="ARBA" id="ARBA00023115"/>
    </source>
</evidence>
<comment type="caution">
    <text evidence="6">The sequence shown here is derived from an EMBL/GenBank/DDBJ whole genome shotgun (WGS) entry which is preliminary data.</text>
</comment>
<proteinExistence type="inferred from homology"/>
<reference evidence="6" key="1">
    <citation type="journal article" date="2014" name="Int. J. Syst. Evol. Microbiol.">
        <title>Complete genome sequence of Corynebacterium casei LMG S-19264T (=DSM 44701T), isolated from a smear-ripened cheese.</title>
        <authorList>
            <consortium name="US DOE Joint Genome Institute (JGI-PGF)"/>
            <person name="Walter F."/>
            <person name="Albersmeier A."/>
            <person name="Kalinowski J."/>
            <person name="Ruckert C."/>
        </authorList>
    </citation>
    <scope>NUCLEOTIDE SEQUENCE</scope>
    <source>
        <strain evidence="6">JCM 13306</strain>
    </source>
</reference>
<comment type="similarity">
    <text evidence="1">Belongs to the spermidine/spermine synthase family.</text>
</comment>
<dbReference type="GO" id="GO:0006596">
    <property type="term" value="P:polyamine biosynthetic process"/>
    <property type="evidence" value="ECO:0007669"/>
    <property type="project" value="UniProtKB-UniRule"/>
</dbReference>
<keyword evidence="3 4" id="KW-0620">Polyamine biosynthesis</keyword>
<sequence>MTRRSERRAPGAPYVRRGWRYVELQFRGEVTQTRMLRWCPYWLQVGYTRTMLAALLSNPHPANIGIVGLGGGAQAKFCYRHLPRSRIEAVENDADVLALRDAFHVPADDARFSVEQGDGAAWLRSRAGRYDLLLVDAYDVDGIPPALSTQAFYERCAAALVPGGTMATNLYATDVRAHVNRMRRAFDGHVCVLDEPGMENKVAFAWRGGPPAVDAETALRALPWLARRQLAAPMRRLERKLQRRC</sequence>
<evidence type="ECO:0000256" key="4">
    <source>
        <dbReference type="PROSITE-ProRule" id="PRU00354"/>
    </source>
</evidence>
<dbReference type="PANTHER" id="PTHR43317">
    <property type="entry name" value="THERMOSPERMINE SYNTHASE ACAULIS5"/>
    <property type="match status" value="1"/>
</dbReference>
<evidence type="ECO:0000259" key="5">
    <source>
        <dbReference type="PROSITE" id="PS51006"/>
    </source>
</evidence>
<evidence type="ECO:0000313" key="6">
    <source>
        <dbReference type="EMBL" id="GHH56388.1"/>
    </source>
</evidence>
<keyword evidence="7" id="KW-1185">Reference proteome</keyword>
<dbReference type="AlphaFoldDB" id="A0A919F9E5"/>
<gene>
    <name evidence="6" type="ORF">GCM10009090_26130</name>
</gene>
<dbReference type="GO" id="GO:0016740">
    <property type="term" value="F:transferase activity"/>
    <property type="evidence" value="ECO:0007669"/>
    <property type="project" value="UniProtKB-UniRule"/>
</dbReference>
<dbReference type="RefSeq" id="WP_434029562.1">
    <property type="nucleotide sequence ID" value="NZ_BNBA01000021.1"/>
</dbReference>
<protein>
    <submittedName>
        <fullName evidence="6">Transferase</fullName>
    </submittedName>
</protein>
<accession>A0A919F9E5</accession>
<name>A0A919F9E5_9XANT</name>
<dbReference type="PANTHER" id="PTHR43317:SF11">
    <property type="entry name" value="POLYAMINE AMINOPROPYLTRANSFERASE 2"/>
    <property type="match status" value="1"/>
</dbReference>
<dbReference type="Gene3D" id="3.40.50.150">
    <property type="entry name" value="Vaccinia Virus protein VP39"/>
    <property type="match status" value="1"/>
</dbReference>
<evidence type="ECO:0000256" key="2">
    <source>
        <dbReference type="ARBA" id="ARBA00022679"/>
    </source>
</evidence>
<dbReference type="EMBL" id="BNBA01000021">
    <property type="protein sequence ID" value="GHH56388.1"/>
    <property type="molecule type" value="Genomic_DNA"/>
</dbReference>
<dbReference type="Pfam" id="PF01564">
    <property type="entry name" value="Spermine_synth"/>
    <property type="match status" value="1"/>
</dbReference>
<feature type="domain" description="PABS" evidence="5">
    <location>
        <begin position="1"/>
        <end position="223"/>
    </location>
</feature>